<sequence>MKGILLFLVLITGVALTGYVSGVDKSVSSDDSVRLATKTVISNLNVAWEITWGPDNWIWFTEQGGSLSKVNPETGERKILLHIPEVYRYRSLGLLGMAVHPDPKKPYVFLDYTYKNGTSILSKLVRYTYTADTLINPVILLNDIPGATGHNGSRVTIAPDGKVMMSTGDAVKGANAQNSGSINGKILRINIDGTIPADNPFPGSPVWSLGHRNAQGLAFGRKGILFSSEHGDAVEDELNVIKKGANYGWPFVEGFCDTEKEQAFCKTTEVTVPVKSWTPVIAPAGIAYYNSSTIPGWRNSLLLVTLKTQSLRVLKLNEAGNEVLSEKTYLDHEFGRLRGVCVSPAGDVYVSTSNRDWNPGEGYPKKEDDRIIKIFPAKAGSTIVTQKKTVKPVLLPGAVIYNNYCTSCHKSDGKGIAGIFPPLKGTSQVLGDKNTLIHIMLKGLSGPITVKGQKYNQEMPAFNFLSNKDISLVASYIRTQFGNKASTVSEAEVSKVRAAKK</sequence>
<dbReference type="STRING" id="475255.SAMN04488101_11754"/>
<dbReference type="InterPro" id="IPR012938">
    <property type="entry name" value="Glc/Sorbosone_DH"/>
</dbReference>
<evidence type="ECO:0000313" key="6">
    <source>
        <dbReference type="EMBL" id="SMD14250.1"/>
    </source>
</evidence>
<dbReference type="Pfam" id="PF07995">
    <property type="entry name" value="GSDH"/>
    <property type="match status" value="1"/>
</dbReference>
<proteinExistence type="predicted"/>
<feature type="domain" description="Cytochrome c" evidence="5">
    <location>
        <begin position="392"/>
        <end position="481"/>
    </location>
</feature>
<evidence type="ECO:0000256" key="2">
    <source>
        <dbReference type="ARBA" id="ARBA00022723"/>
    </source>
</evidence>
<dbReference type="InterPro" id="IPR011041">
    <property type="entry name" value="Quinoprot_gluc/sorb_DH_b-prop"/>
</dbReference>
<dbReference type="RefSeq" id="WP_084291675.1">
    <property type="nucleotide sequence ID" value="NZ_FWYB01000017.1"/>
</dbReference>
<name>A0A1W2EX94_9SPHI</name>
<dbReference type="GO" id="GO:0046872">
    <property type="term" value="F:metal ion binding"/>
    <property type="evidence" value="ECO:0007669"/>
    <property type="project" value="UniProtKB-KW"/>
</dbReference>
<keyword evidence="2 4" id="KW-0479">Metal-binding</keyword>
<dbReference type="AlphaFoldDB" id="A0A1W2EX94"/>
<evidence type="ECO:0000259" key="5">
    <source>
        <dbReference type="PROSITE" id="PS51007"/>
    </source>
</evidence>
<dbReference type="OrthoDB" id="9770043at2"/>
<keyword evidence="1 4" id="KW-0349">Heme</keyword>
<dbReference type="GO" id="GO:0020037">
    <property type="term" value="F:heme binding"/>
    <property type="evidence" value="ECO:0007669"/>
    <property type="project" value="InterPro"/>
</dbReference>
<evidence type="ECO:0000313" key="7">
    <source>
        <dbReference type="Proteomes" id="UP000192678"/>
    </source>
</evidence>
<dbReference type="InterPro" id="IPR011042">
    <property type="entry name" value="6-blade_b-propeller_TolB-like"/>
</dbReference>
<organism evidence="6 7">
    <name type="scientific">Pedobacter nyackensis</name>
    <dbReference type="NCBI Taxonomy" id="475255"/>
    <lineage>
        <taxon>Bacteria</taxon>
        <taxon>Pseudomonadati</taxon>
        <taxon>Bacteroidota</taxon>
        <taxon>Sphingobacteriia</taxon>
        <taxon>Sphingobacteriales</taxon>
        <taxon>Sphingobacteriaceae</taxon>
        <taxon>Pedobacter</taxon>
    </lineage>
</organism>
<dbReference type="EMBL" id="FWYB01000017">
    <property type="protein sequence ID" value="SMD14250.1"/>
    <property type="molecule type" value="Genomic_DNA"/>
</dbReference>
<dbReference type="Proteomes" id="UP000192678">
    <property type="component" value="Unassembled WGS sequence"/>
</dbReference>
<dbReference type="SUPFAM" id="SSF46626">
    <property type="entry name" value="Cytochrome c"/>
    <property type="match status" value="1"/>
</dbReference>
<dbReference type="PANTHER" id="PTHR19328">
    <property type="entry name" value="HEDGEHOG-INTERACTING PROTEIN"/>
    <property type="match status" value="1"/>
</dbReference>
<dbReference type="GO" id="GO:0009055">
    <property type="term" value="F:electron transfer activity"/>
    <property type="evidence" value="ECO:0007669"/>
    <property type="project" value="InterPro"/>
</dbReference>
<dbReference type="Gene3D" id="2.120.10.30">
    <property type="entry name" value="TolB, C-terminal domain"/>
    <property type="match status" value="1"/>
</dbReference>
<keyword evidence="7" id="KW-1185">Reference proteome</keyword>
<dbReference type="SUPFAM" id="SSF50952">
    <property type="entry name" value="Soluble quinoprotein glucose dehydrogenase"/>
    <property type="match status" value="1"/>
</dbReference>
<evidence type="ECO:0000256" key="3">
    <source>
        <dbReference type="ARBA" id="ARBA00023004"/>
    </source>
</evidence>
<dbReference type="Gene3D" id="1.10.760.10">
    <property type="entry name" value="Cytochrome c-like domain"/>
    <property type="match status" value="1"/>
</dbReference>
<dbReference type="InterPro" id="IPR009056">
    <property type="entry name" value="Cyt_c-like_dom"/>
</dbReference>
<dbReference type="PANTHER" id="PTHR19328:SF13">
    <property type="entry name" value="HIPL1 PROTEIN"/>
    <property type="match status" value="1"/>
</dbReference>
<gene>
    <name evidence="6" type="ORF">SAMN04488101_11754</name>
</gene>
<dbReference type="InterPro" id="IPR036909">
    <property type="entry name" value="Cyt_c-like_dom_sf"/>
</dbReference>
<dbReference type="PROSITE" id="PS51007">
    <property type="entry name" value="CYTC"/>
    <property type="match status" value="1"/>
</dbReference>
<accession>A0A1W2EX94</accession>
<protein>
    <submittedName>
        <fullName evidence="6">Glucose/arabinose dehydrogenase, beta-propeller fold</fullName>
    </submittedName>
</protein>
<keyword evidence="3 4" id="KW-0408">Iron</keyword>
<evidence type="ECO:0000256" key="4">
    <source>
        <dbReference type="PROSITE-ProRule" id="PRU00433"/>
    </source>
</evidence>
<reference evidence="6 7" key="1">
    <citation type="submission" date="2017-04" db="EMBL/GenBank/DDBJ databases">
        <authorList>
            <person name="Afonso C.L."/>
            <person name="Miller P.J."/>
            <person name="Scott M.A."/>
            <person name="Spackman E."/>
            <person name="Goraichik I."/>
            <person name="Dimitrov K.M."/>
            <person name="Suarez D.L."/>
            <person name="Swayne D.E."/>
        </authorList>
    </citation>
    <scope>NUCLEOTIDE SEQUENCE [LARGE SCALE GENOMIC DNA]</scope>
    <source>
        <strain evidence="6 7">DSM 19625</strain>
    </source>
</reference>
<evidence type="ECO:0000256" key="1">
    <source>
        <dbReference type="ARBA" id="ARBA00022617"/>
    </source>
</evidence>
<dbReference type="Pfam" id="PF00034">
    <property type="entry name" value="Cytochrom_C"/>
    <property type="match status" value="1"/>
</dbReference>